<evidence type="ECO:0000256" key="2">
    <source>
        <dbReference type="ARBA" id="ARBA00023194"/>
    </source>
</evidence>
<reference evidence="5 6" key="1">
    <citation type="submission" date="2024-09" db="EMBL/GenBank/DDBJ databases">
        <authorList>
            <person name="Sun Q."/>
            <person name="Mori K."/>
        </authorList>
    </citation>
    <scope>NUCLEOTIDE SEQUENCE [LARGE SCALE GENOMIC DNA]</scope>
    <source>
        <strain evidence="5 6">TBRC 7907</strain>
    </source>
</reference>
<dbReference type="PANTHER" id="PTHR48050">
    <property type="entry name" value="STEROL 3-BETA-GLUCOSYLTRANSFERASE"/>
    <property type="match status" value="1"/>
</dbReference>
<keyword evidence="2" id="KW-0045">Antibiotic biosynthesis</keyword>
<evidence type="ECO:0000259" key="4">
    <source>
        <dbReference type="Pfam" id="PF06722"/>
    </source>
</evidence>
<dbReference type="RefSeq" id="WP_377851530.1">
    <property type="nucleotide sequence ID" value="NZ_JBHLZU010000009.1"/>
</dbReference>
<dbReference type="SUPFAM" id="SSF53756">
    <property type="entry name" value="UDP-Glycosyltransferase/glycogen phosphorylase"/>
    <property type="match status" value="1"/>
</dbReference>
<accession>A0ABV5ZTV7</accession>
<evidence type="ECO:0000259" key="3">
    <source>
        <dbReference type="Pfam" id="PF03033"/>
    </source>
</evidence>
<name>A0ABV5ZTV7_9PSEU</name>
<proteinExistence type="predicted"/>
<dbReference type="Pfam" id="PF03033">
    <property type="entry name" value="Glyco_transf_28"/>
    <property type="match status" value="1"/>
</dbReference>
<dbReference type="PANTHER" id="PTHR48050:SF13">
    <property type="entry name" value="STEROL 3-BETA-GLUCOSYLTRANSFERASE UGT80A2"/>
    <property type="match status" value="1"/>
</dbReference>
<organism evidence="5 6">
    <name type="scientific">Allokutzneria oryzae</name>
    <dbReference type="NCBI Taxonomy" id="1378989"/>
    <lineage>
        <taxon>Bacteria</taxon>
        <taxon>Bacillati</taxon>
        <taxon>Actinomycetota</taxon>
        <taxon>Actinomycetes</taxon>
        <taxon>Pseudonocardiales</taxon>
        <taxon>Pseudonocardiaceae</taxon>
        <taxon>Allokutzneria</taxon>
    </lineage>
</organism>
<comment type="caution">
    <text evidence="5">The sequence shown here is derived from an EMBL/GenBank/DDBJ whole genome shotgun (WGS) entry which is preliminary data.</text>
</comment>
<dbReference type="InterPro" id="IPR002213">
    <property type="entry name" value="UDP_glucos_trans"/>
</dbReference>
<protein>
    <submittedName>
        <fullName evidence="5">Glycosyltransferase</fullName>
    </submittedName>
</protein>
<feature type="domain" description="Erythromycin biosynthesis protein CIII-like C-terminal" evidence="4">
    <location>
        <begin position="300"/>
        <end position="396"/>
    </location>
</feature>
<dbReference type="Gene3D" id="3.40.50.2000">
    <property type="entry name" value="Glycogen Phosphorylase B"/>
    <property type="match status" value="2"/>
</dbReference>
<dbReference type="Pfam" id="PF06722">
    <property type="entry name" value="EryCIII-like_C"/>
    <property type="match status" value="1"/>
</dbReference>
<dbReference type="CDD" id="cd03784">
    <property type="entry name" value="GT1_Gtf-like"/>
    <property type="match status" value="1"/>
</dbReference>
<gene>
    <name evidence="5" type="ORF">ACFFQA_10305</name>
</gene>
<dbReference type="EMBL" id="JBHLZU010000009">
    <property type="protein sequence ID" value="MFB9904328.1"/>
    <property type="molecule type" value="Genomic_DNA"/>
</dbReference>
<keyword evidence="6" id="KW-1185">Reference proteome</keyword>
<dbReference type="Proteomes" id="UP001589693">
    <property type="component" value="Unassembled WGS sequence"/>
</dbReference>
<evidence type="ECO:0000313" key="6">
    <source>
        <dbReference type="Proteomes" id="UP001589693"/>
    </source>
</evidence>
<dbReference type="InterPro" id="IPR004276">
    <property type="entry name" value="GlycoTrans_28_N"/>
</dbReference>
<dbReference type="InterPro" id="IPR050426">
    <property type="entry name" value="Glycosyltransferase_28"/>
</dbReference>
<sequence length="418" mass="44233">MRILILAVGSQGDVAPYTGLGARLREAGHGVAVAAAERFAPQVLAAGLEFRVLPGDPRSAAATEKGRRWQGGAGGAMSIGRYLSMLAEESRELNDGMLAAARQGADLLLLSGSALLGYQIAEGMGIPSMGVFLQSILPTGAVPPLATAGRSLGRLGNRAVSELTGVAIGRLFDATTTELRRKVGLPPKRPAELRREWAERRWPVLHGFSPSVVPRPSDWREGMEVTGFWWPHVDPAWTPPRRLTDFLAAGPPPVYVGFGSRNPGDSARLNEVVRTALRMAGVRGVVQAGWADLSIEDSDVITIGEAPHEWLFPRTAAVVHHCGAGTTAAGLRAGVPTVGVPVITDQPFWAARVASLGAGPKPVPYRKLTARRLAEAIRLALAEPAHGRRARELAGRIAVEDGAGRALAAIDRLPARTT</sequence>
<feature type="domain" description="Glycosyltransferase family 28 N-terminal" evidence="3">
    <location>
        <begin position="3"/>
        <end position="57"/>
    </location>
</feature>
<comment type="pathway">
    <text evidence="1">Antibiotic biosynthesis; vancomycin biosynthesis.</text>
</comment>
<evidence type="ECO:0000256" key="1">
    <source>
        <dbReference type="ARBA" id="ARBA00004660"/>
    </source>
</evidence>
<evidence type="ECO:0000313" key="5">
    <source>
        <dbReference type="EMBL" id="MFB9904328.1"/>
    </source>
</evidence>
<dbReference type="InterPro" id="IPR010610">
    <property type="entry name" value="EryCIII-like_C"/>
</dbReference>